<keyword evidence="5 6" id="KW-0472">Membrane</keyword>
<feature type="transmembrane region" description="Helical" evidence="6">
    <location>
        <begin position="103"/>
        <end position="122"/>
    </location>
</feature>
<sequence length="162" mass="17697">WLFILEGIPTVLIGLALPFVMVDYPEVAPWLNGQERTYSLQRFQADANTEANGSSIDWRQVRTALTDYKTYISVLINFGIVMPSFSLAYLLPTIIQGMGFTALTAQLLTSPIYIFGALVAIANAYHSDRTGERAYHVVVPGLASLIGYLLLVILKGSGLGTP</sequence>
<dbReference type="GO" id="GO:0022857">
    <property type="term" value="F:transmembrane transporter activity"/>
    <property type="evidence" value="ECO:0007669"/>
    <property type="project" value="TreeGrafter"/>
</dbReference>
<evidence type="ECO:0000313" key="7">
    <source>
        <dbReference type="EMBL" id="KAJ1974433.1"/>
    </source>
</evidence>
<keyword evidence="2" id="KW-0813">Transport</keyword>
<dbReference type="Gene3D" id="1.20.1250.20">
    <property type="entry name" value="MFS general substrate transporter like domains"/>
    <property type="match status" value="1"/>
</dbReference>
<dbReference type="AlphaFoldDB" id="A0A9W8EAW4"/>
<gene>
    <name evidence="7" type="ORF">H4R34_004717</name>
</gene>
<evidence type="ECO:0000256" key="5">
    <source>
        <dbReference type="ARBA" id="ARBA00023136"/>
    </source>
</evidence>
<evidence type="ECO:0000256" key="2">
    <source>
        <dbReference type="ARBA" id="ARBA00022448"/>
    </source>
</evidence>
<dbReference type="PANTHER" id="PTHR43791">
    <property type="entry name" value="PERMEASE-RELATED"/>
    <property type="match status" value="1"/>
</dbReference>
<keyword evidence="8" id="KW-1185">Reference proteome</keyword>
<dbReference type="Proteomes" id="UP001151582">
    <property type="component" value="Unassembled WGS sequence"/>
</dbReference>
<accession>A0A9W8EAW4</accession>
<evidence type="ECO:0000256" key="6">
    <source>
        <dbReference type="SAM" id="Phobius"/>
    </source>
</evidence>
<comment type="subcellular location">
    <subcellularLocation>
        <location evidence="1">Membrane</location>
        <topology evidence="1">Multi-pass membrane protein</topology>
    </subcellularLocation>
</comment>
<evidence type="ECO:0000313" key="8">
    <source>
        <dbReference type="Proteomes" id="UP001151582"/>
    </source>
</evidence>
<evidence type="ECO:0008006" key="9">
    <source>
        <dbReference type="Google" id="ProtNLM"/>
    </source>
</evidence>
<dbReference type="SUPFAM" id="SSF103473">
    <property type="entry name" value="MFS general substrate transporter"/>
    <property type="match status" value="1"/>
</dbReference>
<dbReference type="PANTHER" id="PTHR43791:SF18">
    <property type="entry name" value="NICOTINIC ACID TRANSPORTER TNA1, PUTATIVE (AFU_ORTHOLOGUE AFUA_3G03820)-RELATED"/>
    <property type="match status" value="1"/>
</dbReference>
<protein>
    <recommendedName>
        <fullName evidence="9">MFS transporter</fullName>
    </recommendedName>
</protein>
<feature type="non-terminal residue" evidence="7">
    <location>
        <position position="1"/>
    </location>
</feature>
<keyword evidence="3 6" id="KW-0812">Transmembrane</keyword>
<feature type="transmembrane region" description="Helical" evidence="6">
    <location>
        <begin position="134"/>
        <end position="154"/>
    </location>
</feature>
<dbReference type="OrthoDB" id="2962993at2759"/>
<dbReference type="InterPro" id="IPR036259">
    <property type="entry name" value="MFS_trans_sf"/>
</dbReference>
<name>A0A9W8EAW4_9FUNG</name>
<reference evidence="7" key="1">
    <citation type="submission" date="2022-07" db="EMBL/GenBank/DDBJ databases">
        <title>Phylogenomic reconstructions and comparative analyses of Kickxellomycotina fungi.</title>
        <authorList>
            <person name="Reynolds N.K."/>
            <person name="Stajich J.E."/>
            <person name="Barry K."/>
            <person name="Grigoriev I.V."/>
            <person name="Crous P."/>
            <person name="Smith M.E."/>
        </authorList>
    </citation>
    <scope>NUCLEOTIDE SEQUENCE</scope>
    <source>
        <strain evidence="7">RSA 567</strain>
    </source>
</reference>
<feature type="transmembrane region" description="Helical" evidence="6">
    <location>
        <begin position="71"/>
        <end position="91"/>
    </location>
</feature>
<proteinExistence type="predicted"/>
<evidence type="ECO:0000256" key="3">
    <source>
        <dbReference type="ARBA" id="ARBA00022692"/>
    </source>
</evidence>
<evidence type="ECO:0000256" key="4">
    <source>
        <dbReference type="ARBA" id="ARBA00022989"/>
    </source>
</evidence>
<dbReference type="GO" id="GO:0016020">
    <property type="term" value="C:membrane"/>
    <property type="evidence" value="ECO:0007669"/>
    <property type="project" value="UniProtKB-SubCell"/>
</dbReference>
<organism evidence="7 8">
    <name type="scientific">Dimargaris verticillata</name>
    <dbReference type="NCBI Taxonomy" id="2761393"/>
    <lineage>
        <taxon>Eukaryota</taxon>
        <taxon>Fungi</taxon>
        <taxon>Fungi incertae sedis</taxon>
        <taxon>Zoopagomycota</taxon>
        <taxon>Kickxellomycotina</taxon>
        <taxon>Dimargaritomycetes</taxon>
        <taxon>Dimargaritales</taxon>
        <taxon>Dimargaritaceae</taxon>
        <taxon>Dimargaris</taxon>
    </lineage>
</organism>
<comment type="caution">
    <text evidence="7">The sequence shown here is derived from an EMBL/GenBank/DDBJ whole genome shotgun (WGS) entry which is preliminary data.</text>
</comment>
<evidence type="ECO:0000256" key="1">
    <source>
        <dbReference type="ARBA" id="ARBA00004141"/>
    </source>
</evidence>
<keyword evidence="4 6" id="KW-1133">Transmembrane helix</keyword>
<dbReference type="EMBL" id="JANBQB010000654">
    <property type="protein sequence ID" value="KAJ1974433.1"/>
    <property type="molecule type" value="Genomic_DNA"/>
</dbReference>